<reference evidence="2 3" key="1">
    <citation type="submission" date="2019-05" db="EMBL/GenBank/DDBJ databases">
        <title>We sequenced the genome of Paenibacillus hemerocallicola KCTC 33185 for further insight into its adaptation and study the phylogeny of Paenibacillus.</title>
        <authorList>
            <person name="Narsing Rao M.P."/>
        </authorList>
    </citation>
    <scope>NUCLEOTIDE SEQUENCE [LARGE SCALE GENOMIC DNA]</scope>
    <source>
        <strain evidence="2 3">KCTC 33185</strain>
    </source>
</reference>
<accession>A0A5C4T7E5</accession>
<dbReference type="OrthoDB" id="9770340at2"/>
<organism evidence="2 3">
    <name type="scientific">Paenibacillus hemerocallicola</name>
    <dbReference type="NCBI Taxonomy" id="1172614"/>
    <lineage>
        <taxon>Bacteria</taxon>
        <taxon>Bacillati</taxon>
        <taxon>Bacillota</taxon>
        <taxon>Bacilli</taxon>
        <taxon>Bacillales</taxon>
        <taxon>Paenibacillaceae</taxon>
        <taxon>Paenibacillus</taxon>
    </lineage>
</organism>
<dbReference type="PANTHER" id="PTHR39639">
    <property type="entry name" value="CHROMOSOME 16, WHOLE GENOME SHOTGUN SEQUENCE"/>
    <property type="match status" value="1"/>
</dbReference>
<protein>
    <submittedName>
        <fullName evidence="2">DUF262 domain-containing protein</fullName>
    </submittedName>
</protein>
<gene>
    <name evidence="2" type="ORF">FE784_19935</name>
</gene>
<dbReference type="EMBL" id="VDCQ01000028">
    <property type="protein sequence ID" value="TNJ64550.1"/>
    <property type="molecule type" value="Genomic_DNA"/>
</dbReference>
<name>A0A5C4T7E5_9BACL</name>
<sequence length="404" mass="47731">MKNRYCKEYRVIKGGDFVENIDEILDNEDLDLDEGDLLSPSKDRELNDIYPEANIKVEREQYSIFELNRKFGKAQVVLDPDFQREDVWKNRQKSELIESVLMGIPLPIFYLNETKEGKLVVVDGRQRLTAFFQFLKEEYRLTDLRILKALNLKKFSELDKKLQANLEDFQIIAQVIKPPTPDRIKFDIFDRVNRGGTPLNNQEMRNALYQGKSTLLLRNLSAKEVFKRVTNNSINSKRMKDRYLILRFIGFYLLKVEILKDANGELIEYKGDIDEFLGKIMDYINELTNEEIKVLEKLFEKTMRNNEIIFNDDAFRRIARSGKRQPINMLLFEALSYLFTMFEEEYCLENKEKIKSVCFELLKDEHLNKLLTNDRGRGIVVPEIMKLMDTLKERLLNDNQVENS</sequence>
<dbReference type="InterPro" id="IPR004919">
    <property type="entry name" value="GmrSD_N"/>
</dbReference>
<keyword evidence="3" id="KW-1185">Reference proteome</keyword>
<proteinExistence type="predicted"/>
<dbReference type="AlphaFoldDB" id="A0A5C4T7E5"/>
<evidence type="ECO:0000313" key="2">
    <source>
        <dbReference type="EMBL" id="TNJ64550.1"/>
    </source>
</evidence>
<evidence type="ECO:0000259" key="1">
    <source>
        <dbReference type="Pfam" id="PF03235"/>
    </source>
</evidence>
<feature type="domain" description="GmrSD restriction endonucleases N-terminal" evidence="1">
    <location>
        <begin position="77"/>
        <end position="209"/>
    </location>
</feature>
<evidence type="ECO:0000313" key="3">
    <source>
        <dbReference type="Proteomes" id="UP000307943"/>
    </source>
</evidence>
<dbReference type="Pfam" id="PF03235">
    <property type="entry name" value="GmrSD_N"/>
    <property type="match status" value="1"/>
</dbReference>
<comment type="caution">
    <text evidence="2">The sequence shown here is derived from an EMBL/GenBank/DDBJ whole genome shotgun (WGS) entry which is preliminary data.</text>
</comment>
<dbReference type="PANTHER" id="PTHR39639:SF1">
    <property type="entry name" value="DUF262 DOMAIN-CONTAINING PROTEIN"/>
    <property type="match status" value="1"/>
</dbReference>
<dbReference type="Proteomes" id="UP000307943">
    <property type="component" value="Unassembled WGS sequence"/>
</dbReference>